<gene>
    <name evidence="1" type="ORF">SPELUC_LOCUS6114</name>
</gene>
<keyword evidence="2" id="KW-1185">Reference proteome</keyword>
<dbReference type="Proteomes" id="UP000789366">
    <property type="component" value="Unassembled WGS sequence"/>
</dbReference>
<sequence>MHCAARTWNDLKIVNGVTHSYYQEAARDMGLFMVKNECILTMKEAVDSLYTPAQLRFLFVQLILDGALAVDLWQKFNTKLSADFKKTFQNNNHLAINTTLQHIASMLAKHGQHMGDFGLIEPQIWTQEVVAEYQHYSNYIKYK</sequence>
<protein>
    <submittedName>
        <fullName evidence="1">13020_t:CDS:1</fullName>
    </submittedName>
</protein>
<organism evidence="1 2">
    <name type="scientific">Cetraspora pellucida</name>
    <dbReference type="NCBI Taxonomy" id="1433469"/>
    <lineage>
        <taxon>Eukaryota</taxon>
        <taxon>Fungi</taxon>
        <taxon>Fungi incertae sedis</taxon>
        <taxon>Mucoromycota</taxon>
        <taxon>Glomeromycotina</taxon>
        <taxon>Glomeromycetes</taxon>
        <taxon>Diversisporales</taxon>
        <taxon>Gigasporaceae</taxon>
        <taxon>Cetraspora</taxon>
    </lineage>
</organism>
<comment type="caution">
    <text evidence="1">The sequence shown here is derived from an EMBL/GenBank/DDBJ whole genome shotgun (WGS) entry which is preliminary data.</text>
</comment>
<evidence type="ECO:0000313" key="1">
    <source>
        <dbReference type="EMBL" id="CAG8574312.1"/>
    </source>
</evidence>
<name>A0ACA9MCF7_9GLOM</name>
<accession>A0ACA9MCF7</accession>
<dbReference type="EMBL" id="CAJVPW010006876">
    <property type="protein sequence ID" value="CAG8574312.1"/>
    <property type="molecule type" value="Genomic_DNA"/>
</dbReference>
<evidence type="ECO:0000313" key="2">
    <source>
        <dbReference type="Proteomes" id="UP000789366"/>
    </source>
</evidence>
<proteinExistence type="predicted"/>
<reference evidence="1" key="1">
    <citation type="submission" date="2021-06" db="EMBL/GenBank/DDBJ databases">
        <authorList>
            <person name="Kallberg Y."/>
            <person name="Tangrot J."/>
            <person name="Rosling A."/>
        </authorList>
    </citation>
    <scope>NUCLEOTIDE SEQUENCE</scope>
    <source>
        <strain evidence="1">28 12/20/2015</strain>
    </source>
</reference>